<reference evidence="3" key="1">
    <citation type="journal article" date="2017" name="Nature">
        <title>The sunflower genome provides insights into oil metabolism, flowering and Asterid evolution.</title>
        <authorList>
            <person name="Badouin H."/>
            <person name="Gouzy J."/>
            <person name="Grassa C.J."/>
            <person name="Murat F."/>
            <person name="Staton S.E."/>
            <person name="Cottret L."/>
            <person name="Lelandais-Briere C."/>
            <person name="Owens G.L."/>
            <person name="Carrere S."/>
            <person name="Mayjonade B."/>
            <person name="Legrand L."/>
            <person name="Gill N."/>
            <person name="Kane N.C."/>
            <person name="Bowers J.E."/>
            <person name="Hubner S."/>
            <person name="Bellec A."/>
            <person name="Berard A."/>
            <person name="Berges H."/>
            <person name="Blanchet N."/>
            <person name="Boniface M.C."/>
            <person name="Brunel D."/>
            <person name="Catrice O."/>
            <person name="Chaidir N."/>
            <person name="Claudel C."/>
            <person name="Donnadieu C."/>
            <person name="Faraut T."/>
            <person name="Fievet G."/>
            <person name="Helmstetter N."/>
            <person name="King M."/>
            <person name="Knapp S.J."/>
            <person name="Lai Z."/>
            <person name="Le Paslier M.C."/>
            <person name="Lippi Y."/>
            <person name="Lorenzon L."/>
            <person name="Mandel J.R."/>
            <person name="Marage G."/>
            <person name="Marchand G."/>
            <person name="Marquand E."/>
            <person name="Bret-Mestries E."/>
            <person name="Morien E."/>
            <person name="Nambeesan S."/>
            <person name="Nguyen T."/>
            <person name="Pegot-Espagnet P."/>
            <person name="Pouilly N."/>
            <person name="Raftis F."/>
            <person name="Sallet E."/>
            <person name="Schiex T."/>
            <person name="Thomas J."/>
            <person name="Vandecasteele C."/>
            <person name="Vares D."/>
            <person name="Vear F."/>
            <person name="Vautrin S."/>
            <person name="Crespi M."/>
            <person name="Mangin B."/>
            <person name="Burke J.M."/>
            <person name="Salse J."/>
            <person name="Munos S."/>
            <person name="Vincourt P."/>
            <person name="Rieseberg L.H."/>
            <person name="Langlade N.B."/>
        </authorList>
    </citation>
    <scope>NUCLEOTIDE SEQUENCE [LARGE SCALE GENOMIC DNA]</scope>
    <source>
        <strain evidence="3">cv. SF193</strain>
    </source>
</reference>
<proteinExistence type="predicted"/>
<dbReference type="InParanoid" id="A0A251RUY2"/>
<protein>
    <submittedName>
        <fullName evidence="2">Uncharacterized protein</fullName>
    </submittedName>
</protein>
<evidence type="ECO:0000256" key="1">
    <source>
        <dbReference type="SAM" id="MobiDB-lite"/>
    </source>
</evidence>
<gene>
    <name evidence="2" type="ORF">HannXRQ_Chr17g0568791</name>
</gene>
<dbReference type="EMBL" id="CM007906">
    <property type="protein sequence ID" value="OTF88050.1"/>
    <property type="molecule type" value="Genomic_DNA"/>
</dbReference>
<name>A0A251RUY2_HELAN</name>
<dbReference type="Proteomes" id="UP000215914">
    <property type="component" value="Chromosome 17"/>
</dbReference>
<evidence type="ECO:0000313" key="3">
    <source>
        <dbReference type="Proteomes" id="UP000215914"/>
    </source>
</evidence>
<dbReference type="AlphaFoldDB" id="A0A251RUY2"/>
<evidence type="ECO:0000313" key="2">
    <source>
        <dbReference type="EMBL" id="OTF88050.1"/>
    </source>
</evidence>
<feature type="region of interest" description="Disordered" evidence="1">
    <location>
        <begin position="1"/>
        <end position="68"/>
    </location>
</feature>
<accession>A0A251RUY2</accession>
<feature type="compositionally biased region" description="Basic and acidic residues" evidence="1">
    <location>
        <begin position="12"/>
        <end position="22"/>
    </location>
</feature>
<organism evidence="2 3">
    <name type="scientific">Helianthus annuus</name>
    <name type="common">Common sunflower</name>
    <dbReference type="NCBI Taxonomy" id="4232"/>
    <lineage>
        <taxon>Eukaryota</taxon>
        <taxon>Viridiplantae</taxon>
        <taxon>Streptophyta</taxon>
        <taxon>Embryophyta</taxon>
        <taxon>Tracheophyta</taxon>
        <taxon>Spermatophyta</taxon>
        <taxon>Magnoliopsida</taxon>
        <taxon>eudicotyledons</taxon>
        <taxon>Gunneridae</taxon>
        <taxon>Pentapetalae</taxon>
        <taxon>asterids</taxon>
        <taxon>campanulids</taxon>
        <taxon>Asterales</taxon>
        <taxon>Asteraceae</taxon>
        <taxon>Asteroideae</taxon>
        <taxon>Heliantheae alliance</taxon>
        <taxon>Heliantheae</taxon>
        <taxon>Helianthus</taxon>
    </lineage>
</organism>
<keyword evidence="3" id="KW-1185">Reference proteome</keyword>
<sequence>MLASKHVGFLRRGSESVRRDEDGGSILGDASDGNSEEARFRGFGLEENQTHHHPQTKRQEAYPTRLAE</sequence>